<dbReference type="InterPro" id="IPR010998">
    <property type="entry name" value="Integrase_recombinase_N"/>
</dbReference>
<reference evidence="6 8" key="2">
    <citation type="submission" date="2019-01" db="EMBL/GenBank/DDBJ databases">
        <title>The genome sequence of Lactobacillus crispatus L49.</title>
        <authorList>
            <person name="Zhong J."/>
            <person name="Zhang J."/>
        </authorList>
    </citation>
    <scope>NUCLEOTIDE SEQUENCE [LARGE SCALE GENOMIC DNA]</scope>
    <source>
        <strain evidence="6 8">L49</strain>
    </source>
</reference>
<dbReference type="PROSITE" id="PS51898">
    <property type="entry name" value="TYR_RECOMBINASE"/>
    <property type="match status" value="1"/>
</dbReference>
<dbReference type="RefSeq" id="WP_060462801.1">
    <property type="nucleotide sequence ID" value="NZ_CAZZQD010000001.1"/>
</dbReference>
<evidence type="ECO:0000256" key="3">
    <source>
        <dbReference type="ARBA" id="ARBA00023125"/>
    </source>
</evidence>
<gene>
    <name evidence="7" type="ORF">CEE75_05510</name>
    <name evidence="6" type="ORF">ERD32_02690</name>
</gene>
<dbReference type="Gene3D" id="1.10.443.10">
    <property type="entry name" value="Intergrase catalytic core"/>
    <property type="match status" value="1"/>
</dbReference>
<dbReference type="InterPro" id="IPR013762">
    <property type="entry name" value="Integrase-like_cat_sf"/>
</dbReference>
<dbReference type="SUPFAM" id="SSF56349">
    <property type="entry name" value="DNA breaking-rejoining enzymes"/>
    <property type="match status" value="1"/>
</dbReference>
<dbReference type="AlphaFoldDB" id="A0A4Q0LVL6"/>
<name>A0A4Q0LVL6_9LACO</name>
<keyword evidence="4" id="KW-0233">DNA recombination</keyword>
<evidence type="ECO:0000259" key="5">
    <source>
        <dbReference type="PROSITE" id="PS51898"/>
    </source>
</evidence>
<dbReference type="InterPro" id="IPR028259">
    <property type="entry name" value="AP2-like_int_N"/>
</dbReference>
<comment type="caution">
    <text evidence="6">The sequence shown here is derived from an EMBL/GenBank/DDBJ whole genome shotgun (WGS) entry which is preliminary data.</text>
</comment>
<organism evidence="6 8">
    <name type="scientific">Lactobacillus crispatus</name>
    <dbReference type="NCBI Taxonomy" id="47770"/>
    <lineage>
        <taxon>Bacteria</taxon>
        <taxon>Bacillati</taxon>
        <taxon>Bacillota</taxon>
        <taxon>Bacilli</taxon>
        <taxon>Lactobacillales</taxon>
        <taxon>Lactobacillaceae</taxon>
        <taxon>Lactobacillus</taxon>
    </lineage>
</organism>
<evidence type="ECO:0000313" key="7">
    <source>
        <dbReference type="EMBL" id="TDN31706.1"/>
    </source>
</evidence>
<keyword evidence="2" id="KW-0229">DNA integration</keyword>
<dbReference type="InterPro" id="IPR050090">
    <property type="entry name" value="Tyrosine_recombinase_XerCD"/>
</dbReference>
<dbReference type="EMBL" id="SCLX01000009">
    <property type="protein sequence ID" value="RXF59214.1"/>
    <property type="molecule type" value="Genomic_DNA"/>
</dbReference>
<protein>
    <submittedName>
        <fullName evidence="6">Site-specific integrase</fullName>
    </submittedName>
</protein>
<evidence type="ECO:0000256" key="2">
    <source>
        <dbReference type="ARBA" id="ARBA00022908"/>
    </source>
</evidence>
<dbReference type="GO" id="GO:0006310">
    <property type="term" value="P:DNA recombination"/>
    <property type="evidence" value="ECO:0007669"/>
    <property type="project" value="UniProtKB-KW"/>
</dbReference>
<dbReference type="Pfam" id="PF14659">
    <property type="entry name" value="Phage_int_SAM_3"/>
    <property type="match status" value="1"/>
</dbReference>
<dbReference type="EMBL" id="NKLP01000098">
    <property type="protein sequence ID" value="TDN31706.1"/>
    <property type="molecule type" value="Genomic_DNA"/>
</dbReference>
<dbReference type="Pfam" id="PF00589">
    <property type="entry name" value="Phage_integrase"/>
    <property type="match status" value="1"/>
</dbReference>
<feature type="domain" description="Tyr recombinase" evidence="5">
    <location>
        <begin position="175"/>
        <end position="386"/>
    </location>
</feature>
<dbReference type="Proteomes" id="UP000289808">
    <property type="component" value="Unassembled WGS sequence"/>
</dbReference>
<keyword evidence="3" id="KW-0238">DNA-binding</keyword>
<reference evidence="7 9" key="1">
    <citation type="submission" date="2017-06" db="EMBL/GenBank/DDBJ databases">
        <authorList>
            <person name="Swanenburg J."/>
            <person name="Kort R."/>
        </authorList>
    </citation>
    <scope>NUCLEOTIDE SEQUENCE [LARGE SCALE GENOMIC DNA]</scope>
    <source>
        <strain evidence="7 9">RL05</strain>
    </source>
</reference>
<dbReference type="PANTHER" id="PTHR30349:SF41">
    <property type="entry name" value="INTEGRASE_RECOMBINASE PROTEIN MJ0367-RELATED"/>
    <property type="match status" value="1"/>
</dbReference>
<accession>A0A4Q0LVL6</accession>
<evidence type="ECO:0000313" key="9">
    <source>
        <dbReference type="Proteomes" id="UP000295195"/>
    </source>
</evidence>
<dbReference type="InterPro" id="IPR004107">
    <property type="entry name" value="Integrase_SAM-like_N"/>
</dbReference>
<dbReference type="CDD" id="cd01189">
    <property type="entry name" value="INT_ICEBs1_C_like"/>
    <property type="match status" value="1"/>
</dbReference>
<dbReference type="InterPro" id="IPR002104">
    <property type="entry name" value="Integrase_catalytic"/>
</dbReference>
<dbReference type="GO" id="GO:0015074">
    <property type="term" value="P:DNA integration"/>
    <property type="evidence" value="ECO:0007669"/>
    <property type="project" value="UniProtKB-KW"/>
</dbReference>
<dbReference type="Pfam" id="PF14657">
    <property type="entry name" value="Arm-DNA-bind_4"/>
    <property type="match status" value="1"/>
</dbReference>
<sequence length="393" mass="45741">MPKRKNTSIKEYALKSGKKRFMFQIYLGYNSNGKPIITRRRGFKSYAEAEAAYNKMSQIKADDFVKQKQIKVNELFELWFKTYKETVKPQSASRVFVNYKHHINPYFGNNYMDSILVKDLQKWADKLATELVNYRPVISIMRSLYEYGMRLGYISDNSISRIITPKKTTRKRRNVDDNVYSKEELDTFLDVAKQVNQCVYTYFKLLASTGMRKGEALALTWNDIDLVNNTISVNKTLTSVDHKLILSSPKTKNSKRSIPLSANLKQVLLDYRKSEKIVSVKLFHRLNGNYWSLSQPGDWLRDVYAKDHALNVKYAKEHKLDDSYVRAKDLRHISIHGFRHTFATLLIENTNVKPKTVQMLLGHANIKMTLDIYTHINNKNKEDAINSISQLNI</sequence>
<dbReference type="Gene3D" id="1.10.150.130">
    <property type="match status" value="1"/>
</dbReference>
<dbReference type="GO" id="GO:0003677">
    <property type="term" value="F:DNA binding"/>
    <property type="evidence" value="ECO:0007669"/>
    <property type="project" value="UniProtKB-KW"/>
</dbReference>
<dbReference type="InterPro" id="IPR011010">
    <property type="entry name" value="DNA_brk_join_enz"/>
</dbReference>
<evidence type="ECO:0000256" key="1">
    <source>
        <dbReference type="ARBA" id="ARBA00008857"/>
    </source>
</evidence>
<proteinExistence type="inferred from homology"/>
<evidence type="ECO:0000313" key="8">
    <source>
        <dbReference type="Proteomes" id="UP000289808"/>
    </source>
</evidence>
<dbReference type="PANTHER" id="PTHR30349">
    <property type="entry name" value="PHAGE INTEGRASE-RELATED"/>
    <property type="match status" value="1"/>
</dbReference>
<dbReference type="Proteomes" id="UP000295195">
    <property type="component" value="Unassembled WGS sequence"/>
</dbReference>
<comment type="similarity">
    <text evidence="1">Belongs to the 'phage' integrase family.</text>
</comment>
<evidence type="ECO:0000256" key="4">
    <source>
        <dbReference type="ARBA" id="ARBA00023172"/>
    </source>
</evidence>
<evidence type="ECO:0000313" key="6">
    <source>
        <dbReference type="EMBL" id="RXF59214.1"/>
    </source>
</evidence>